<accession>A0AAV7IS35</accession>
<feature type="region of interest" description="Disordered" evidence="1">
    <location>
        <begin position="36"/>
        <end position="93"/>
    </location>
</feature>
<gene>
    <name evidence="3" type="ORF">KQX54_011482</name>
</gene>
<protein>
    <submittedName>
        <fullName evidence="3">Uncharacterized protein</fullName>
    </submittedName>
</protein>
<reference evidence="3 4" key="1">
    <citation type="journal article" date="2021" name="J. Hered.">
        <title>A chromosome-level genome assembly of the parasitoid wasp, Cotesia glomerata (Hymenoptera: Braconidae).</title>
        <authorList>
            <person name="Pinto B.J."/>
            <person name="Weis J.J."/>
            <person name="Gamble T."/>
            <person name="Ode P.J."/>
            <person name="Paul R."/>
            <person name="Zaspel J.M."/>
        </authorList>
    </citation>
    <scope>NUCLEOTIDE SEQUENCE [LARGE SCALE GENOMIC DNA]</scope>
    <source>
        <strain evidence="3">CgM1</strain>
    </source>
</reference>
<organism evidence="3 4">
    <name type="scientific">Cotesia glomerata</name>
    <name type="common">Lepidopteran parasitic wasp</name>
    <name type="synonym">Apanteles glomeratus</name>
    <dbReference type="NCBI Taxonomy" id="32391"/>
    <lineage>
        <taxon>Eukaryota</taxon>
        <taxon>Metazoa</taxon>
        <taxon>Ecdysozoa</taxon>
        <taxon>Arthropoda</taxon>
        <taxon>Hexapoda</taxon>
        <taxon>Insecta</taxon>
        <taxon>Pterygota</taxon>
        <taxon>Neoptera</taxon>
        <taxon>Endopterygota</taxon>
        <taxon>Hymenoptera</taxon>
        <taxon>Apocrita</taxon>
        <taxon>Ichneumonoidea</taxon>
        <taxon>Braconidae</taxon>
        <taxon>Microgastrinae</taxon>
        <taxon>Cotesia</taxon>
    </lineage>
</organism>
<proteinExistence type="predicted"/>
<keyword evidence="2" id="KW-0732">Signal</keyword>
<evidence type="ECO:0000256" key="1">
    <source>
        <dbReference type="SAM" id="MobiDB-lite"/>
    </source>
</evidence>
<evidence type="ECO:0000256" key="2">
    <source>
        <dbReference type="SAM" id="SignalP"/>
    </source>
</evidence>
<sequence>MALMAPAMKTTKMNYIIVFLVTIACAAAVITDGEYSSSGLEAENQENSVTPNPNWNENQNDNWNGNTNGGESSPVGSSNWNENQNYRKNPYGN</sequence>
<name>A0AAV7IS35_COTGL</name>
<dbReference type="EMBL" id="JAHXZJ010001119">
    <property type="protein sequence ID" value="KAH0554572.1"/>
    <property type="molecule type" value="Genomic_DNA"/>
</dbReference>
<evidence type="ECO:0000313" key="4">
    <source>
        <dbReference type="Proteomes" id="UP000826195"/>
    </source>
</evidence>
<keyword evidence="4" id="KW-1185">Reference proteome</keyword>
<evidence type="ECO:0000313" key="3">
    <source>
        <dbReference type="EMBL" id="KAH0554572.1"/>
    </source>
</evidence>
<dbReference type="Proteomes" id="UP000826195">
    <property type="component" value="Unassembled WGS sequence"/>
</dbReference>
<feature type="compositionally biased region" description="Polar residues" evidence="1">
    <location>
        <begin position="36"/>
        <end position="49"/>
    </location>
</feature>
<feature type="signal peptide" evidence="2">
    <location>
        <begin position="1"/>
        <end position="28"/>
    </location>
</feature>
<feature type="chain" id="PRO_5043328085" evidence="2">
    <location>
        <begin position="29"/>
        <end position="93"/>
    </location>
</feature>
<dbReference type="AlphaFoldDB" id="A0AAV7IS35"/>
<feature type="compositionally biased region" description="Low complexity" evidence="1">
    <location>
        <begin position="50"/>
        <end position="71"/>
    </location>
</feature>
<comment type="caution">
    <text evidence="3">The sequence shown here is derived from an EMBL/GenBank/DDBJ whole genome shotgun (WGS) entry which is preliminary data.</text>
</comment>
<feature type="compositionally biased region" description="Polar residues" evidence="1">
    <location>
        <begin position="74"/>
        <end position="93"/>
    </location>
</feature>